<gene>
    <name evidence="3" type="ORF">QHF89_31555</name>
</gene>
<keyword evidence="2" id="KW-0472">Membrane</keyword>
<organism evidence="3 4">
    <name type="scientific">Polyangium sorediatum</name>
    <dbReference type="NCBI Taxonomy" id="889274"/>
    <lineage>
        <taxon>Bacteria</taxon>
        <taxon>Pseudomonadati</taxon>
        <taxon>Myxococcota</taxon>
        <taxon>Polyangia</taxon>
        <taxon>Polyangiales</taxon>
        <taxon>Polyangiaceae</taxon>
        <taxon>Polyangium</taxon>
    </lineage>
</organism>
<evidence type="ECO:0000313" key="3">
    <source>
        <dbReference type="EMBL" id="MDI1434078.1"/>
    </source>
</evidence>
<name>A0ABT6P0I5_9BACT</name>
<keyword evidence="2" id="KW-1133">Transmembrane helix</keyword>
<dbReference type="PROSITE" id="PS51257">
    <property type="entry name" value="PROKAR_LIPOPROTEIN"/>
    <property type="match status" value="1"/>
</dbReference>
<reference evidence="3 4" key="1">
    <citation type="submission" date="2023-04" db="EMBL/GenBank/DDBJ databases">
        <title>The genome sequence of Polyangium sorediatum DSM14670.</title>
        <authorList>
            <person name="Zhang X."/>
        </authorList>
    </citation>
    <scope>NUCLEOTIDE SEQUENCE [LARGE SCALE GENOMIC DNA]</scope>
    <source>
        <strain evidence="3 4">DSM 14670</strain>
    </source>
</reference>
<evidence type="ECO:0000256" key="2">
    <source>
        <dbReference type="SAM" id="Phobius"/>
    </source>
</evidence>
<feature type="compositionally biased region" description="Gly residues" evidence="1">
    <location>
        <begin position="46"/>
        <end position="60"/>
    </location>
</feature>
<dbReference type="Proteomes" id="UP001160301">
    <property type="component" value="Unassembled WGS sequence"/>
</dbReference>
<feature type="transmembrane region" description="Helical" evidence="2">
    <location>
        <begin position="12"/>
        <end position="32"/>
    </location>
</feature>
<keyword evidence="2" id="KW-0812">Transmembrane</keyword>
<feature type="region of interest" description="Disordered" evidence="1">
    <location>
        <begin position="34"/>
        <end position="65"/>
    </location>
</feature>
<proteinExistence type="predicted"/>
<evidence type="ECO:0008006" key="5">
    <source>
        <dbReference type="Google" id="ProtNLM"/>
    </source>
</evidence>
<evidence type="ECO:0000313" key="4">
    <source>
        <dbReference type="Proteomes" id="UP001160301"/>
    </source>
</evidence>
<protein>
    <recommendedName>
        <fullName evidence="5">Cytochrome c domain-containing protein</fullName>
    </recommendedName>
</protein>
<sequence length="407" mass="42550">MKTSREIGSAGRPILGLLLSLGVVVTIAGMSACSSNNSEGSSEGTGATGGGGGGGGGGPTGPTPYELFLKIEPDLVTNCNICHKKGGSAPAPFLAGTTPEERYQTITFWPGIVVKAPEQSILLTHPESANHGGGEAPRIPDNVKPGVLTWLTAEADGLPEGNGDIGPSVRPFRPLPGGALNTVYLDALGADFEYMSIAFFAEALGGTSDAPTMLRLTNITVHPVINKPLHIVHPVFTVYMPGQPGDPDPVDSFSNLDQTFTLGGNNTLGTGEVVLTNWQKGAYVGIAFELIEVYGGNAGPGTGCNDLVTFQQNVVPAMQTCMMKCHGGANPQAKGTMDLSELNVMMPSAACQEVRARIKPGDSAASQILQVTDPVQPIVHMYKFDGDLNAYNAFKTKVEPWIMAEQQ</sequence>
<accession>A0ABT6P0I5</accession>
<comment type="caution">
    <text evidence="3">The sequence shown here is derived from an EMBL/GenBank/DDBJ whole genome shotgun (WGS) entry which is preliminary data.</text>
</comment>
<dbReference type="EMBL" id="JARZHI010000037">
    <property type="protein sequence ID" value="MDI1434078.1"/>
    <property type="molecule type" value="Genomic_DNA"/>
</dbReference>
<dbReference type="RefSeq" id="WP_136968429.1">
    <property type="nucleotide sequence ID" value="NZ_JARZHI010000037.1"/>
</dbReference>
<evidence type="ECO:0000256" key="1">
    <source>
        <dbReference type="SAM" id="MobiDB-lite"/>
    </source>
</evidence>
<keyword evidence="4" id="KW-1185">Reference proteome</keyword>
<feature type="compositionally biased region" description="Low complexity" evidence="1">
    <location>
        <begin position="34"/>
        <end position="45"/>
    </location>
</feature>